<protein>
    <submittedName>
        <fullName evidence="4">Class I SAM-dependent methyltransferase</fullName>
    </submittedName>
</protein>
<keyword evidence="1 4" id="KW-0489">Methyltransferase</keyword>
<dbReference type="EMBL" id="RFFH01000008">
    <property type="protein sequence ID" value="RMI30822.1"/>
    <property type="molecule type" value="Genomic_DNA"/>
</dbReference>
<gene>
    <name evidence="4" type="ORF">EBN03_19380</name>
</gene>
<accession>A0A3M2KZF6</accession>
<dbReference type="Proteomes" id="UP000279275">
    <property type="component" value="Unassembled WGS sequence"/>
</dbReference>
<organism evidence="4 5">
    <name type="scientific">Nocardia stercoris</name>
    <dbReference type="NCBI Taxonomy" id="2483361"/>
    <lineage>
        <taxon>Bacteria</taxon>
        <taxon>Bacillati</taxon>
        <taxon>Actinomycetota</taxon>
        <taxon>Actinomycetes</taxon>
        <taxon>Mycobacteriales</taxon>
        <taxon>Nocardiaceae</taxon>
        <taxon>Nocardia</taxon>
    </lineage>
</organism>
<dbReference type="GO" id="GO:0008168">
    <property type="term" value="F:methyltransferase activity"/>
    <property type="evidence" value="ECO:0007669"/>
    <property type="project" value="UniProtKB-KW"/>
</dbReference>
<dbReference type="Gene3D" id="3.40.50.150">
    <property type="entry name" value="Vaccinia Virus protein VP39"/>
    <property type="match status" value="1"/>
</dbReference>
<keyword evidence="2 4" id="KW-0808">Transferase</keyword>
<dbReference type="GO" id="GO:0032259">
    <property type="term" value="P:methylation"/>
    <property type="evidence" value="ECO:0007669"/>
    <property type="project" value="UniProtKB-KW"/>
</dbReference>
<name>A0A3M2KZF6_9NOCA</name>
<dbReference type="PANTHER" id="PTHR43861:SF1">
    <property type="entry name" value="TRANS-ACONITATE 2-METHYLTRANSFERASE"/>
    <property type="match status" value="1"/>
</dbReference>
<proteinExistence type="predicted"/>
<dbReference type="PANTHER" id="PTHR43861">
    <property type="entry name" value="TRANS-ACONITATE 2-METHYLTRANSFERASE-RELATED"/>
    <property type="match status" value="1"/>
</dbReference>
<dbReference type="CDD" id="cd02440">
    <property type="entry name" value="AdoMet_MTases"/>
    <property type="match status" value="1"/>
</dbReference>
<dbReference type="OrthoDB" id="9805171at2"/>
<comment type="caution">
    <text evidence="4">The sequence shown here is derived from an EMBL/GenBank/DDBJ whole genome shotgun (WGS) entry which is preliminary data.</text>
</comment>
<evidence type="ECO:0000256" key="2">
    <source>
        <dbReference type="ARBA" id="ARBA00022679"/>
    </source>
</evidence>
<evidence type="ECO:0000313" key="4">
    <source>
        <dbReference type="EMBL" id="RMI30822.1"/>
    </source>
</evidence>
<evidence type="ECO:0000259" key="3">
    <source>
        <dbReference type="Pfam" id="PF13649"/>
    </source>
</evidence>
<evidence type="ECO:0000313" key="5">
    <source>
        <dbReference type="Proteomes" id="UP000279275"/>
    </source>
</evidence>
<evidence type="ECO:0000256" key="1">
    <source>
        <dbReference type="ARBA" id="ARBA00022603"/>
    </source>
</evidence>
<feature type="domain" description="Methyltransferase" evidence="3">
    <location>
        <begin position="50"/>
        <end position="140"/>
    </location>
</feature>
<dbReference type="InterPro" id="IPR041698">
    <property type="entry name" value="Methyltransf_25"/>
</dbReference>
<dbReference type="RefSeq" id="WP_122189490.1">
    <property type="nucleotide sequence ID" value="NZ_RFFH01000008.1"/>
</dbReference>
<dbReference type="InterPro" id="IPR029063">
    <property type="entry name" value="SAM-dependent_MTases_sf"/>
</dbReference>
<dbReference type="AlphaFoldDB" id="A0A3M2KZF6"/>
<dbReference type="SUPFAM" id="SSF53335">
    <property type="entry name" value="S-adenosyl-L-methionine-dependent methyltransferases"/>
    <property type="match status" value="1"/>
</dbReference>
<sequence>MFENDRVAAAYDDLAELYAEFTLDALTARPFDRVLIDAFAELAAGTGLPVVDAGCGPGYVTAHLAGLGLAVSGVDISAELLAIARGRYPDLRFEQKSWDALDAGTGELGGVLAWYSLIHTAPERIPLALEEFHRVLAPGGAFLTGFQAADPGHDVQPFDHRVTLAYRWAPEHFATVVAAAGFRVVAVVTCPEAPGLRFPQGYVLAAKAEDRTAD</sequence>
<reference evidence="4 5" key="1">
    <citation type="submission" date="2018-10" db="EMBL/GenBank/DDBJ databases">
        <title>Isolation from cow dung.</title>
        <authorList>
            <person name="Ling L."/>
        </authorList>
    </citation>
    <scope>NUCLEOTIDE SEQUENCE [LARGE SCALE GENOMIC DNA]</scope>
    <source>
        <strain evidence="4 5">NEAU-LL90</strain>
    </source>
</reference>
<keyword evidence="5" id="KW-1185">Reference proteome</keyword>
<dbReference type="Pfam" id="PF13649">
    <property type="entry name" value="Methyltransf_25"/>
    <property type="match status" value="1"/>
</dbReference>